<name>A0A037ZN01_9RHOB</name>
<evidence type="ECO:0000256" key="2">
    <source>
        <dbReference type="ARBA" id="ARBA00005791"/>
    </source>
</evidence>
<evidence type="ECO:0000256" key="3">
    <source>
        <dbReference type="SAM" id="SignalP"/>
    </source>
</evidence>
<comment type="caution">
    <text evidence="5">The sequence shown here is derived from an EMBL/GenBank/DDBJ whole genome shotgun (WGS) entry which is preliminary data.</text>
</comment>
<dbReference type="SUPFAM" id="SSF52833">
    <property type="entry name" value="Thioredoxin-like"/>
    <property type="match status" value="1"/>
</dbReference>
<protein>
    <submittedName>
        <fullName evidence="5">Thiol-disulfide oxidoreductase</fullName>
    </submittedName>
</protein>
<proteinExistence type="inferred from homology"/>
<keyword evidence="3" id="KW-0732">Signal</keyword>
<dbReference type="Gene3D" id="3.40.30.10">
    <property type="entry name" value="Glutaredoxin"/>
    <property type="match status" value="1"/>
</dbReference>
<gene>
    <name evidence="5" type="ORF">ACMU_02795</name>
</gene>
<dbReference type="InterPro" id="IPR036249">
    <property type="entry name" value="Thioredoxin-like_sf"/>
</dbReference>
<dbReference type="PANTHER" id="PTHR13887:SF56">
    <property type="entry name" value="THIOREDOXIN-LIKE REDUCTASE RV2466C"/>
    <property type="match status" value="1"/>
</dbReference>
<comment type="similarity">
    <text evidence="2">Belongs to the thioredoxin family. DsbA subfamily.</text>
</comment>
<evidence type="ECO:0000256" key="1">
    <source>
        <dbReference type="ARBA" id="ARBA00003565"/>
    </source>
</evidence>
<evidence type="ECO:0000313" key="5">
    <source>
        <dbReference type="EMBL" id="KAJ57449.1"/>
    </source>
</evidence>
<dbReference type="Proteomes" id="UP000026249">
    <property type="component" value="Unassembled WGS sequence"/>
</dbReference>
<dbReference type="PROSITE" id="PS51352">
    <property type="entry name" value="THIOREDOXIN_2"/>
    <property type="match status" value="1"/>
</dbReference>
<organism evidence="5 6">
    <name type="scientific">Actibacterium mucosum KCTC 23349</name>
    <dbReference type="NCBI Taxonomy" id="1454373"/>
    <lineage>
        <taxon>Bacteria</taxon>
        <taxon>Pseudomonadati</taxon>
        <taxon>Pseudomonadota</taxon>
        <taxon>Alphaproteobacteria</taxon>
        <taxon>Rhodobacterales</taxon>
        <taxon>Roseobacteraceae</taxon>
        <taxon>Actibacterium</taxon>
    </lineage>
</organism>
<dbReference type="InterPro" id="IPR012336">
    <property type="entry name" value="Thioredoxin-like_fold"/>
</dbReference>
<dbReference type="EMBL" id="JFKE01000001">
    <property type="protein sequence ID" value="KAJ57449.1"/>
    <property type="molecule type" value="Genomic_DNA"/>
</dbReference>
<dbReference type="PANTHER" id="PTHR13887">
    <property type="entry name" value="GLUTATHIONE S-TRANSFERASE KAPPA"/>
    <property type="match status" value="1"/>
</dbReference>
<keyword evidence="6" id="KW-1185">Reference proteome</keyword>
<dbReference type="InterPro" id="IPR013766">
    <property type="entry name" value="Thioredoxin_domain"/>
</dbReference>
<evidence type="ECO:0000313" key="6">
    <source>
        <dbReference type="Proteomes" id="UP000026249"/>
    </source>
</evidence>
<sequence length="206" mass="22489">MNRRNLLSLGAAGLATAAAMPALAQEAQNGVEVADMTLGNPDAPVTLIEYASFTCPHCARFHSDVMPQLKAEYVDTGMINFVYREVYFDRPGLWAAMLARCGGEMRYFAIADMIYEKQREWNVPSQGGAVIANNLRTIGRAAGLGEAEMEACLSDGDMAQAMVAHYEKNMAEYEIRGTPGLVINGTVHGNMSFEQLKEQLDAQLES</sequence>
<feature type="chain" id="PRO_5001559656" evidence="3">
    <location>
        <begin position="25"/>
        <end position="206"/>
    </location>
</feature>
<evidence type="ECO:0000259" key="4">
    <source>
        <dbReference type="PROSITE" id="PS51352"/>
    </source>
</evidence>
<dbReference type="AlphaFoldDB" id="A0A037ZN01"/>
<dbReference type="STRING" id="1454373.ACMU_02795"/>
<reference evidence="5 6" key="1">
    <citation type="submission" date="2014-03" db="EMBL/GenBank/DDBJ databases">
        <title>Draft Genome Sequence of Actibacterium mucosum KCTC 23349, a Marine Alphaproteobacterium with Complex Ionic Requirements Isolated from Mediterranean Seawater at Malvarrosa Beach, Valencia, Spain.</title>
        <authorList>
            <person name="Arahal D.R."/>
            <person name="Shao Z."/>
            <person name="Lai Q."/>
            <person name="Pujalte M.J."/>
        </authorList>
    </citation>
    <scope>NUCLEOTIDE SEQUENCE [LARGE SCALE GENOMIC DNA]</scope>
    <source>
        <strain evidence="5 6">KCTC 23349</strain>
    </source>
</reference>
<accession>A0A037ZN01</accession>
<dbReference type="Pfam" id="PF13462">
    <property type="entry name" value="Thioredoxin_4"/>
    <property type="match status" value="1"/>
</dbReference>
<feature type="domain" description="Thioredoxin" evidence="4">
    <location>
        <begin position="14"/>
        <end position="205"/>
    </location>
</feature>
<feature type="signal peptide" evidence="3">
    <location>
        <begin position="1"/>
        <end position="24"/>
    </location>
</feature>
<comment type="function">
    <text evidence="1">May be required for disulfide bond formation in some proteins.</text>
</comment>